<evidence type="ECO:0000313" key="2">
    <source>
        <dbReference type="Proteomes" id="UP001060170"/>
    </source>
</evidence>
<keyword evidence="2" id="KW-1185">Reference proteome</keyword>
<accession>A0ACC0EEC2</accession>
<protein>
    <submittedName>
        <fullName evidence="1">Uncharacterized protein</fullName>
    </submittedName>
</protein>
<reference evidence="2" key="1">
    <citation type="journal article" date="2018" name="BMC Genomics">
        <title>Genomic insights into host adaptation between the wheat stripe rust pathogen (Puccinia striiformis f. sp. tritici) and the barley stripe rust pathogen (Puccinia striiformis f. sp. hordei).</title>
        <authorList>
            <person name="Xia C."/>
            <person name="Wang M."/>
            <person name="Yin C."/>
            <person name="Cornejo O.E."/>
            <person name="Hulbert S.H."/>
            <person name="Chen X."/>
        </authorList>
    </citation>
    <scope>NUCLEOTIDE SEQUENCE [LARGE SCALE GENOMIC DNA]</scope>
    <source>
        <strain evidence="2">93-210</strain>
    </source>
</reference>
<gene>
    <name evidence="1" type="ORF">MJO28_007543</name>
</gene>
<dbReference type="Proteomes" id="UP001060170">
    <property type="component" value="Chromosome 7"/>
</dbReference>
<evidence type="ECO:0000313" key="1">
    <source>
        <dbReference type="EMBL" id="KAI7951859.1"/>
    </source>
</evidence>
<sequence>MYASQVKFIDNREQKKSFFRRNMAPIELGHDTSPTKSSQINPPAIQKPGESKTHTINRLAAELKVTKMAKIHAERKVAELQDVISQRSKLMDISSQQCDAAWETMAELKNQIYSQEAVIKRLREDANQYPLSSSTLHKSHQKLSTTIDTLRECFTCPLCYNGFEKGDAVSLRCGHTFCQRCIDAWAASTNGSDTRTNIESQKTTDARVQCPECRTTGSSRVRLYMLEEAIRLLARAERERESVEIEEQMRRFDLEVVDDPKPTDYLAD</sequence>
<proteinExistence type="predicted"/>
<dbReference type="EMBL" id="CM045871">
    <property type="protein sequence ID" value="KAI7951859.1"/>
    <property type="molecule type" value="Genomic_DNA"/>
</dbReference>
<name>A0ACC0EEC2_9BASI</name>
<comment type="caution">
    <text evidence="1">The sequence shown here is derived from an EMBL/GenBank/DDBJ whole genome shotgun (WGS) entry which is preliminary data.</text>
</comment>
<reference evidence="2" key="2">
    <citation type="journal article" date="2018" name="Mol. Plant Microbe Interact.">
        <title>Genome sequence resources for the wheat stripe rust pathogen (Puccinia striiformis f. sp. tritici) and the barley stripe rust pathogen (Puccinia striiformis f. sp. hordei).</title>
        <authorList>
            <person name="Xia C."/>
            <person name="Wang M."/>
            <person name="Yin C."/>
            <person name="Cornejo O.E."/>
            <person name="Hulbert S.H."/>
            <person name="Chen X."/>
        </authorList>
    </citation>
    <scope>NUCLEOTIDE SEQUENCE [LARGE SCALE GENOMIC DNA]</scope>
    <source>
        <strain evidence="2">93-210</strain>
    </source>
</reference>
<organism evidence="1 2">
    <name type="scientific">Puccinia striiformis f. sp. tritici</name>
    <dbReference type="NCBI Taxonomy" id="168172"/>
    <lineage>
        <taxon>Eukaryota</taxon>
        <taxon>Fungi</taxon>
        <taxon>Dikarya</taxon>
        <taxon>Basidiomycota</taxon>
        <taxon>Pucciniomycotina</taxon>
        <taxon>Pucciniomycetes</taxon>
        <taxon>Pucciniales</taxon>
        <taxon>Pucciniaceae</taxon>
        <taxon>Puccinia</taxon>
    </lineage>
</organism>
<reference evidence="1 2" key="3">
    <citation type="journal article" date="2022" name="Microbiol. Spectr.">
        <title>Folding features and dynamics of 3D genome architecture in plant fungal pathogens.</title>
        <authorList>
            <person name="Xia C."/>
        </authorList>
    </citation>
    <scope>NUCLEOTIDE SEQUENCE [LARGE SCALE GENOMIC DNA]</scope>
    <source>
        <strain evidence="1 2">93-210</strain>
    </source>
</reference>